<name>A0ABQ8JBG6_DERPT</name>
<comment type="caution">
    <text evidence="1">The sequence shown here is derived from an EMBL/GenBank/DDBJ whole genome shotgun (WGS) entry which is preliminary data.</text>
</comment>
<accession>A0ABQ8JBG6</accession>
<proteinExistence type="predicted"/>
<gene>
    <name evidence="1" type="ORF">DERP_001606</name>
</gene>
<dbReference type="Proteomes" id="UP000887458">
    <property type="component" value="Unassembled WGS sequence"/>
</dbReference>
<reference evidence="1 2" key="2">
    <citation type="journal article" date="2022" name="Mol. Biol. Evol.">
        <title>Comparative Genomics Reveals Insights into the Divergent Evolution of Astigmatic Mites and Household Pest Adaptations.</title>
        <authorList>
            <person name="Xiong Q."/>
            <person name="Wan A.T."/>
            <person name="Liu X."/>
            <person name="Fung C.S."/>
            <person name="Xiao X."/>
            <person name="Malainual N."/>
            <person name="Hou J."/>
            <person name="Wang L."/>
            <person name="Wang M."/>
            <person name="Yang K.Y."/>
            <person name="Cui Y."/>
            <person name="Leung E.L."/>
            <person name="Nong W."/>
            <person name="Shin S.K."/>
            <person name="Au S.W."/>
            <person name="Jeong K.Y."/>
            <person name="Chew F.T."/>
            <person name="Hui J.H."/>
            <person name="Leung T.F."/>
            <person name="Tungtrongchitr A."/>
            <person name="Zhong N."/>
            <person name="Liu Z."/>
            <person name="Tsui S.K."/>
        </authorList>
    </citation>
    <scope>NUCLEOTIDE SEQUENCE [LARGE SCALE GENOMIC DNA]</scope>
    <source>
        <strain evidence="1">Derp</strain>
    </source>
</reference>
<protein>
    <recommendedName>
        <fullName evidence="3">Transmembrane protein</fullName>
    </recommendedName>
</protein>
<reference evidence="1 2" key="1">
    <citation type="journal article" date="2018" name="J. Allergy Clin. Immunol.">
        <title>High-quality assembly of Dermatophagoides pteronyssinus genome and transcriptome reveals a wide range of novel allergens.</title>
        <authorList>
            <person name="Liu X.Y."/>
            <person name="Yang K.Y."/>
            <person name="Wang M.Q."/>
            <person name="Kwok J.S."/>
            <person name="Zeng X."/>
            <person name="Yang Z."/>
            <person name="Xiao X.J."/>
            <person name="Lau C.P."/>
            <person name="Li Y."/>
            <person name="Huang Z.M."/>
            <person name="Ba J.G."/>
            <person name="Yim A.K."/>
            <person name="Ouyang C.Y."/>
            <person name="Ngai S.M."/>
            <person name="Chan T.F."/>
            <person name="Leung E.L."/>
            <person name="Liu L."/>
            <person name="Liu Z.G."/>
            <person name="Tsui S.K."/>
        </authorList>
    </citation>
    <scope>NUCLEOTIDE SEQUENCE [LARGE SCALE GENOMIC DNA]</scope>
    <source>
        <strain evidence="1">Derp</strain>
    </source>
</reference>
<dbReference type="EMBL" id="NJHN03000054">
    <property type="protein sequence ID" value="KAH9419775.1"/>
    <property type="molecule type" value="Genomic_DNA"/>
</dbReference>
<evidence type="ECO:0000313" key="2">
    <source>
        <dbReference type="Proteomes" id="UP000887458"/>
    </source>
</evidence>
<evidence type="ECO:0008006" key="3">
    <source>
        <dbReference type="Google" id="ProtNLM"/>
    </source>
</evidence>
<organism evidence="1 2">
    <name type="scientific">Dermatophagoides pteronyssinus</name>
    <name type="common">European house dust mite</name>
    <dbReference type="NCBI Taxonomy" id="6956"/>
    <lineage>
        <taxon>Eukaryota</taxon>
        <taxon>Metazoa</taxon>
        <taxon>Ecdysozoa</taxon>
        <taxon>Arthropoda</taxon>
        <taxon>Chelicerata</taxon>
        <taxon>Arachnida</taxon>
        <taxon>Acari</taxon>
        <taxon>Acariformes</taxon>
        <taxon>Sarcoptiformes</taxon>
        <taxon>Astigmata</taxon>
        <taxon>Psoroptidia</taxon>
        <taxon>Analgoidea</taxon>
        <taxon>Pyroglyphidae</taxon>
        <taxon>Dermatophagoidinae</taxon>
        <taxon>Dermatophagoides</taxon>
    </lineage>
</organism>
<evidence type="ECO:0000313" key="1">
    <source>
        <dbReference type="EMBL" id="KAH9419775.1"/>
    </source>
</evidence>
<keyword evidence="2" id="KW-1185">Reference proteome</keyword>
<sequence>MGLYHYLFKSAHTDFTLRSKAILQESDFTITLTNTSPLSTDNDDDHQLDQTSEHQNIHAMVLTGFFFLFSLSHSFQYIGSLRLDKHSGDDDDVLKFSCMIFG</sequence>